<dbReference type="SUPFAM" id="SSF52540">
    <property type="entry name" value="P-loop containing nucleoside triphosphate hydrolases"/>
    <property type="match status" value="1"/>
</dbReference>
<evidence type="ECO:0000259" key="5">
    <source>
        <dbReference type="PROSITE" id="PS50893"/>
    </source>
</evidence>
<protein>
    <submittedName>
        <fullName evidence="6">Amino acid ABC transporter ATP-binding protein (PAAT family)</fullName>
    </submittedName>
</protein>
<evidence type="ECO:0000256" key="2">
    <source>
        <dbReference type="ARBA" id="ARBA00022448"/>
    </source>
</evidence>
<dbReference type="InterPro" id="IPR027417">
    <property type="entry name" value="P-loop_NTPase"/>
</dbReference>
<dbReference type="PROSITE" id="PS00211">
    <property type="entry name" value="ABC_TRANSPORTER_1"/>
    <property type="match status" value="1"/>
</dbReference>
<keyword evidence="2" id="KW-0813">Transport</keyword>
<accession>A0A561QIB0</accession>
<dbReference type="CDD" id="cd03262">
    <property type="entry name" value="ABC_HisP_GlnQ"/>
    <property type="match status" value="1"/>
</dbReference>
<name>A0A561QIB0_9HYPH</name>
<dbReference type="Proteomes" id="UP000320653">
    <property type="component" value="Unassembled WGS sequence"/>
</dbReference>
<evidence type="ECO:0000313" key="7">
    <source>
        <dbReference type="Proteomes" id="UP000320653"/>
    </source>
</evidence>
<dbReference type="AlphaFoldDB" id="A0A561QIB0"/>
<feature type="domain" description="ABC transporter" evidence="5">
    <location>
        <begin position="18"/>
        <end position="252"/>
    </location>
</feature>
<comment type="similarity">
    <text evidence="1">Belongs to the ABC transporter superfamily.</text>
</comment>
<dbReference type="EMBL" id="VIWP01000006">
    <property type="protein sequence ID" value="TWF50082.1"/>
    <property type="molecule type" value="Genomic_DNA"/>
</dbReference>
<dbReference type="GO" id="GO:0016887">
    <property type="term" value="F:ATP hydrolysis activity"/>
    <property type="evidence" value="ECO:0007669"/>
    <property type="project" value="InterPro"/>
</dbReference>
<keyword evidence="4 6" id="KW-0067">ATP-binding</keyword>
<gene>
    <name evidence="6" type="ORF">FHW37_10639</name>
</gene>
<dbReference type="SMART" id="SM00382">
    <property type="entry name" value="AAA"/>
    <property type="match status" value="1"/>
</dbReference>
<dbReference type="InterPro" id="IPR050086">
    <property type="entry name" value="MetN_ABC_transporter-like"/>
</dbReference>
<dbReference type="Pfam" id="PF00005">
    <property type="entry name" value="ABC_tran"/>
    <property type="match status" value="1"/>
</dbReference>
<evidence type="ECO:0000256" key="4">
    <source>
        <dbReference type="ARBA" id="ARBA00022840"/>
    </source>
</evidence>
<sequence>MDIQTMTQVSAATTETMITLDHVEKWYGAFQALHDINMTVRKGEKIVLCGPSGSGKSTLIRCINYLEPHQKGEIRVGGVLLGHQAKAIDAIRREVGMVFQQFNLFPHLTVLQNCMLAPMRALGLGKAEAEERARSLLARVKILEQAEKYPLQLSGGQQQRVAIARALCMRPKVMLFDEPTSALDPEMVKEVLDTMISLADEGMTMICVTHEMGFARQVADRVVFMASGAIVEEAHPAEFFTNPKHERTRQFLGEILRH</sequence>
<keyword evidence="7" id="KW-1185">Reference proteome</keyword>
<dbReference type="PANTHER" id="PTHR43166:SF4">
    <property type="entry name" value="PHOSPHONATES IMPORT ATP-BINDING PROTEIN PHNC"/>
    <property type="match status" value="1"/>
</dbReference>
<organism evidence="6 7">
    <name type="scientific">Neorhizobium alkalisoli</name>
    <dbReference type="NCBI Taxonomy" id="528178"/>
    <lineage>
        <taxon>Bacteria</taxon>
        <taxon>Pseudomonadati</taxon>
        <taxon>Pseudomonadota</taxon>
        <taxon>Alphaproteobacteria</taxon>
        <taxon>Hyphomicrobiales</taxon>
        <taxon>Rhizobiaceae</taxon>
        <taxon>Rhizobium/Agrobacterium group</taxon>
        <taxon>Neorhizobium</taxon>
    </lineage>
</organism>
<comment type="caution">
    <text evidence="6">The sequence shown here is derived from an EMBL/GenBank/DDBJ whole genome shotgun (WGS) entry which is preliminary data.</text>
</comment>
<dbReference type="InterPro" id="IPR030679">
    <property type="entry name" value="ABC_ATPase_HisP-typ"/>
</dbReference>
<dbReference type="GO" id="GO:0015424">
    <property type="term" value="F:ABC-type amino acid transporter activity"/>
    <property type="evidence" value="ECO:0007669"/>
    <property type="project" value="InterPro"/>
</dbReference>
<evidence type="ECO:0000313" key="6">
    <source>
        <dbReference type="EMBL" id="TWF50082.1"/>
    </source>
</evidence>
<dbReference type="PROSITE" id="PS50893">
    <property type="entry name" value="ABC_TRANSPORTER_2"/>
    <property type="match status" value="1"/>
</dbReference>
<dbReference type="PANTHER" id="PTHR43166">
    <property type="entry name" value="AMINO ACID IMPORT ATP-BINDING PROTEIN"/>
    <property type="match status" value="1"/>
</dbReference>
<evidence type="ECO:0000256" key="1">
    <source>
        <dbReference type="ARBA" id="ARBA00005417"/>
    </source>
</evidence>
<dbReference type="InterPro" id="IPR003593">
    <property type="entry name" value="AAA+_ATPase"/>
</dbReference>
<dbReference type="InterPro" id="IPR017871">
    <property type="entry name" value="ABC_transporter-like_CS"/>
</dbReference>
<reference evidence="6 7" key="1">
    <citation type="submission" date="2019-06" db="EMBL/GenBank/DDBJ databases">
        <title>Sorghum-associated microbial communities from plants grown in Nebraska, USA.</title>
        <authorList>
            <person name="Schachtman D."/>
        </authorList>
    </citation>
    <scope>NUCLEOTIDE SEQUENCE [LARGE SCALE GENOMIC DNA]</scope>
    <source>
        <strain evidence="6 7">1225</strain>
    </source>
</reference>
<evidence type="ECO:0000256" key="3">
    <source>
        <dbReference type="ARBA" id="ARBA00022741"/>
    </source>
</evidence>
<dbReference type="InterPro" id="IPR003439">
    <property type="entry name" value="ABC_transporter-like_ATP-bd"/>
</dbReference>
<dbReference type="PIRSF" id="PIRSF039085">
    <property type="entry name" value="ABC_ATPase_HisP"/>
    <property type="match status" value="1"/>
</dbReference>
<keyword evidence="3" id="KW-0547">Nucleotide-binding</keyword>
<proteinExistence type="inferred from homology"/>
<dbReference type="Gene3D" id="3.40.50.300">
    <property type="entry name" value="P-loop containing nucleotide triphosphate hydrolases"/>
    <property type="match status" value="1"/>
</dbReference>
<dbReference type="FunFam" id="3.40.50.300:FF:000020">
    <property type="entry name" value="Amino acid ABC transporter ATP-binding component"/>
    <property type="match status" value="1"/>
</dbReference>
<dbReference type="GO" id="GO:0005524">
    <property type="term" value="F:ATP binding"/>
    <property type="evidence" value="ECO:0007669"/>
    <property type="project" value="UniProtKB-KW"/>
</dbReference>